<feature type="compositionally biased region" description="Polar residues" evidence="1">
    <location>
        <begin position="128"/>
        <end position="138"/>
    </location>
</feature>
<feature type="compositionally biased region" description="Basic and acidic residues" evidence="1">
    <location>
        <begin position="54"/>
        <end position="73"/>
    </location>
</feature>
<protein>
    <submittedName>
        <fullName evidence="2">Uncharacterized protein</fullName>
    </submittedName>
</protein>
<feature type="compositionally biased region" description="Low complexity" evidence="1">
    <location>
        <begin position="568"/>
        <end position="577"/>
    </location>
</feature>
<dbReference type="EMBL" id="LN714485">
    <property type="protein sequence ID" value="CEL68880.1"/>
    <property type="molecule type" value="Genomic_DNA"/>
</dbReference>
<feature type="region of interest" description="Disordered" evidence="1">
    <location>
        <begin position="15"/>
        <end position="298"/>
    </location>
</feature>
<feature type="compositionally biased region" description="Basic and acidic residues" evidence="1">
    <location>
        <begin position="151"/>
        <end position="162"/>
    </location>
</feature>
<evidence type="ECO:0000313" key="2">
    <source>
        <dbReference type="EMBL" id="CEL68880.1"/>
    </source>
</evidence>
<gene>
    <name evidence="2" type="ORF">BN1204_046110</name>
</gene>
<dbReference type="AlphaFoldDB" id="A0A0F7UJY0"/>
<feature type="compositionally biased region" description="Polar residues" evidence="1">
    <location>
        <begin position="97"/>
        <end position="106"/>
    </location>
</feature>
<feature type="compositionally biased region" description="Low complexity" evidence="1">
    <location>
        <begin position="266"/>
        <end position="298"/>
    </location>
</feature>
<feature type="region of interest" description="Disordered" evidence="1">
    <location>
        <begin position="438"/>
        <end position="457"/>
    </location>
</feature>
<feature type="region of interest" description="Disordered" evidence="1">
    <location>
        <begin position="520"/>
        <end position="582"/>
    </location>
</feature>
<sequence>MATLEDIDAFFDALVDGGEESSAGQAASPESKRGPDGAPAEPTESLLEASLSESSKELERRVPPQDAPPERVDGALPTEEISSALARNGSAGDHLSCQASGVQTAGSRDGPERVTAPATGEHPALSAQFPTSAPSLPSSLGEKAKLAGVSGHEDDRQQEAGAERQASSALLPKMVSASRGDASLGTPCSPTKRGRDEDGPRSPTSGRTGGPAGMPAPPLRPPSTAATGKPREAASHHAATGLPLASSRIPSSLPSSVPSSLPPPLSSLSSLPASLSSSLPSLSSSHPAPVSVHEMSSSVSAQAASQSFASSLSSHPCAGAQQHLAAPAVSAPPTPSPASLPPPFPLHDRAFPGISGTPQFLLRPEAGAEKPCKVQVSTSASSPPEYAVAPPLHLPSQSGDSLQEDMAFCAETVSRLIEAKLLENDQMLFAVHENLSSGRYDEAQPPQSNQTGFSKGRAEDLAQVEQRFRANSDFWSHEELQRLHHALRTPNLDLRQLSAAVCTKTPQQIFVYLTKAVDHHVKPPPPPPKTAPKKENEEVAPPPGSGGVETPDAPSGSVPGPRTDSGKPTASASAAPAPSCPPQGIPLASAAAASPLSSDVLSSASAAPSFQVPEMSVSSSLRSSPGDRQLMPEEKVGQFPSSRVPAGFVAEHGTAPVPGVVGPGFQTPQTCPAPVPPSGVHTPCGRAGGDPPKPVVTQKPDETQLTATAPYLHPAALPSTAPLHAPFSAPLQHTVNASLLASLSPQLSIPPSAPGQLGSLPSAPGESVGVHAASRGHPSPLGVLSDQQASQSGCLLPQSLGHTHANFNAFAHAAFPPNGGPMPGSYRSR</sequence>
<feature type="compositionally biased region" description="Low complexity" evidence="1">
    <location>
        <begin position="44"/>
        <end position="53"/>
    </location>
</feature>
<feature type="region of interest" description="Disordered" evidence="1">
    <location>
        <begin position="668"/>
        <end position="698"/>
    </location>
</feature>
<accession>A0A0F7UJY0</accession>
<feature type="region of interest" description="Disordered" evidence="1">
    <location>
        <begin position="372"/>
        <end position="399"/>
    </location>
</feature>
<feature type="region of interest" description="Disordered" evidence="1">
    <location>
        <begin position="609"/>
        <end position="639"/>
    </location>
</feature>
<feature type="compositionally biased region" description="Low complexity" evidence="1">
    <location>
        <begin position="242"/>
        <end position="259"/>
    </location>
</feature>
<evidence type="ECO:0000256" key="1">
    <source>
        <dbReference type="SAM" id="MobiDB-lite"/>
    </source>
</evidence>
<feature type="region of interest" description="Disordered" evidence="1">
    <location>
        <begin position="752"/>
        <end position="798"/>
    </location>
</feature>
<feature type="region of interest" description="Disordered" evidence="1">
    <location>
        <begin position="323"/>
        <end position="349"/>
    </location>
</feature>
<reference evidence="2" key="1">
    <citation type="journal article" date="2015" name="PLoS ONE">
        <title>Comprehensive Evaluation of Toxoplasma gondii VEG and Neospora caninum LIV Genomes with Tachyzoite Stage Transcriptome and Proteome Defines Novel Transcript Features.</title>
        <authorList>
            <person name="Ramaprasad A."/>
            <person name="Mourier T."/>
            <person name="Naeem R."/>
            <person name="Malas T.B."/>
            <person name="Moussa E."/>
            <person name="Panigrahi A."/>
            <person name="Vermont S.J."/>
            <person name="Otto T.D."/>
            <person name="Wastling J."/>
            <person name="Pain A."/>
        </authorList>
    </citation>
    <scope>NUCLEOTIDE SEQUENCE</scope>
    <source>
        <strain evidence="2">Liverpool</strain>
    </source>
</reference>
<feature type="compositionally biased region" description="Pro residues" evidence="1">
    <location>
        <begin position="330"/>
        <end position="345"/>
    </location>
</feature>
<organism evidence="2">
    <name type="scientific">Neospora caninum (strain Liverpool)</name>
    <dbReference type="NCBI Taxonomy" id="572307"/>
    <lineage>
        <taxon>Eukaryota</taxon>
        <taxon>Sar</taxon>
        <taxon>Alveolata</taxon>
        <taxon>Apicomplexa</taxon>
        <taxon>Conoidasida</taxon>
        <taxon>Coccidia</taxon>
        <taxon>Eucoccidiorida</taxon>
        <taxon>Eimeriorina</taxon>
        <taxon>Sarcocystidae</taxon>
        <taxon>Neospora</taxon>
    </lineage>
</organism>
<proteinExistence type="predicted"/>
<name>A0A0F7UJY0_NEOCL</name>